<gene>
    <name evidence="1" type="ORF">EDD18DRAFT_1098016</name>
</gene>
<accession>A0AA39UWU8</accession>
<evidence type="ECO:0000313" key="1">
    <source>
        <dbReference type="EMBL" id="KAK0506773.1"/>
    </source>
</evidence>
<comment type="caution">
    <text evidence="1">The sequence shown here is derived from an EMBL/GenBank/DDBJ whole genome shotgun (WGS) entry which is preliminary data.</text>
</comment>
<dbReference type="EMBL" id="JAUEPU010000001">
    <property type="protein sequence ID" value="KAK0506773.1"/>
    <property type="molecule type" value="Genomic_DNA"/>
</dbReference>
<keyword evidence="2" id="KW-1185">Reference proteome</keyword>
<organism evidence="1 2">
    <name type="scientific">Armillaria luteobubalina</name>
    <dbReference type="NCBI Taxonomy" id="153913"/>
    <lineage>
        <taxon>Eukaryota</taxon>
        <taxon>Fungi</taxon>
        <taxon>Dikarya</taxon>
        <taxon>Basidiomycota</taxon>
        <taxon>Agaricomycotina</taxon>
        <taxon>Agaricomycetes</taxon>
        <taxon>Agaricomycetidae</taxon>
        <taxon>Agaricales</taxon>
        <taxon>Marasmiineae</taxon>
        <taxon>Physalacriaceae</taxon>
        <taxon>Armillaria</taxon>
    </lineage>
</organism>
<reference evidence="1" key="1">
    <citation type="submission" date="2023-06" db="EMBL/GenBank/DDBJ databases">
        <authorList>
            <consortium name="Lawrence Berkeley National Laboratory"/>
            <person name="Ahrendt S."/>
            <person name="Sahu N."/>
            <person name="Indic B."/>
            <person name="Wong-Bajracharya J."/>
            <person name="Merenyi Z."/>
            <person name="Ke H.-M."/>
            <person name="Monk M."/>
            <person name="Kocsube S."/>
            <person name="Drula E."/>
            <person name="Lipzen A."/>
            <person name="Balint B."/>
            <person name="Henrissat B."/>
            <person name="Andreopoulos B."/>
            <person name="Martin F.M."/>
            <person name="Harder C.B."/>
            <person name="Rigling D."/>
            <person name="Ford K.L."/>
            <person name="Foster G.D."/>
            <person name="Pangilinan J."/>
            <person name="Papanicolaou A."/>
            <person name="Barry K."/>
            <person name="LaButti K."/>
            <person name="Viragh M."/>
            <person name="Koriabine M."/>
            <person name="Yan M."/>
            <person name="Riley R."/>
            <person name="Champramary S."/>
            <person name="Plett K.L."/>
            <person name="Tsai I.J."/>
            <person name="Slot J."/>
            <person name="Sipos G."/>
            <person name="Plett J."/>
            <person name="Nagy L.G."/>
            <person name="Grigoriev I.V."/>
        </authorList>
    </citation>
    <scope>NUCLEOTIDE SEQUENCE</scope>
    <source>
        <strain evidence="1">HWK02</strain>
    </source>
</reference>
<evidence type="ECO:0008006" key="3">
    <source>
        <dbReference type="Google" id="ProtNLM"/>
    </source>
</evidence>
<proteinExistence type="predicted"/>
<name>A0AA39UWU8_9AGAR</name>
<sequence>MAGHQASQANLVSLIDDPESILCATHIGVQAATVKTTDPLPALPGHLHQLQFVGSPEPPSPRTPPFHSPLLSPTSVSPPQCTLPVVLSLDLGPPYSITVSATSTPIYTSTALPIAMPTSVSAATPGGIGAMPVPPAKDVPWFSLLDFDDLNKFLEEFEHLTTVHGLSDEEHVHAIFHYADSDAKWLWKTADSYNKTISKCNWATFKKDLTEELAKKWQHQEMTSEADLDHYHHQFQLIAKALKTKGVISDNKECHTHKAYDIQEVETKCSELIQYDSMEVF</sequence>
<protein>
    <recommendedName>
        <fullName evidence="3">Retrotransposon gag domain-containing protein</fullName>
    </recommendedName>
</protein>
<dbReference type="Proteomes" id="UP001175228">
    <property type="component" value="Unassembled WGS sequence"/>
</dbReference>
<dbReference type="AlphaFoldDB" id="A0AA39UWU8"/>
<evidence type="ECO:0000313" key="2">
    <source>
        <dbReference type="Proteomes" id="UP001175228"/>
    </source>
</evidence>